<proteinExistence type="predicted"/>
<dbReference type="Proteomes" id="UP001163321">
    <property type="component" value="Chromosome 4"/>
</dbReference>
<dbReference type="EMBL" id="CM047583">
    <property type="protein sequence ID" value="KAI9913662.1"/>
    <property type="molecule type" value="Genomic_DNA"/>
</dbReference>
<keyword evidence="2" id="KW-1185">Reference proteome</keyword>
<accession>A0ACC0W5C9</accession>
<evidence type="ECO:0000313" key="1">
    <source>
        <dbReference type="EMBL" id="KAI9913662.1"/>
    </source>
</evidence>
<comment type="caution">
    <text evidence="1">The sequence shown here is derived from an EMBL/GenBank/DDBJ whole genome shotgun (WGS) entry which is preliminary data.</text>
</comment>
<gene>
    <name evidence="1" type="ORF">PsorP6_006541</name>
</gene>
<organism evidence="1 2">
    <name type="scientific">Peronosclerospora sorghi</name>
    <dbReference type="NCBI Taxonomy" id="230839"/>
    <lineage>
        <taxon>Eukaryota</taxon>
        <taxon>Sar</taxon>
        <taxon>Stramenopiles</taxon>
        <taxon>Oomycota</taxon>
        <taxon>Peronosporomycetes</taxon>
        <taxon>Peronosporales</taxon>
        <taxon>Peronosporaceae</taxon>
        <taxon>Peronosclerospora</taxon>
    </lineage>
</organism>
<reference evidence="1 2" key="1">
    <citation type="journal article" date="2022" name="bioRxiv">
        <title>The genome of the oomycete Peronosclerospora sorghi, a cosmopolitan pathogen of maize and sorghum, is inflated with dispersed pseudogenes.</title>
        <authorList>
            <person name="Fletcher K."/>
            <person name="Martin F."/>
            <person name="Isakeit T."/>
            <person name="Cavanaugh K."/>
            <person name="Magill C."/>
            <person name="Michelmore R."/>
        </authorList>
    </citation>
    <scope>NUCLEOTIDE SEQUENCE [LARGE SCALE GENOMIC DNA]</scope>
    <source>
        <strain evidence="1">P6</strain>
    </source>
</reference>
<name>A0ACC0W5C9_9STRA</name>
<evidence type="ECO:0000313" key="2">
    <source>
        <dbReference type="Proteomes" id="UP001163321"/>
    </source>
</evidence>
<protein>
    <submittedName>
        <fullName evidence="1">Uncharacterized protein</fullName>
    </submittedName>
</protein>
<sequence length="59" mass="6752">MPVLGWGSADELLKFFDVLVEIPSQRHITMMENEELLAAVGEVDVELAITQLERRKARR</sequence>